<proteinExistence type="predicted"/>
<reference evidence="1" key="1">
    <citation type="submission" date="2014-09" db="EMBL/GenBank/DDBJ databases">
        <authorList>
            <person name="Magalhaes I.L.F."/>
            <person name="Oliveira U."/>
            <person name="Santos F.R."/>
            <person name="Vidigal T.H.D.A."/>
            <person name="Brescovit A.D."/>
            <person name="Santos A.J."/>
        </authorList>
    </citation>
    <scope>NUCLEOTIDE SEQUENCE</scope>
    <source>
        <tissue evidence="1">Shoot tissue taken approximately 20 cm above the soil surface</tissue>
    </source>
</reference>
<name>A0A0A9CCZ6_ARUDO</name>
<reference evidence="1" key="2">
    <citation type="journal article" date="2015" name="Data Brief">
        <title>Shoot transcriptome of the giant reed, Arundo donax.</title>
        <authorList>
            <person name="Barrero R.A."/>
            <person name="Guerrero F.D."/>
            <person name="Moolhuijzen P."/>
            <person name="Goolsby J.A."/>
            <person name="Tidwell J."/>
            <person name="Bellgard S.E."/>
            <person name="Bellgard M.I."/>
        </authorList>
    </citation>
    <scope>NUCLEOTIDE SEQUENCE</scope>
    <source>
        <tissue evidence="1">Shoot tissue taken approximately 20 cm above the soil surface</tissue>
    </source>
</reference>
<evidence type="ECO:0000313" key="1">
    <source>
        <dbReference type="EMBL" id="JAD71265.1"/>
    </source>
</evidence>
<sequence>MLAAMELVLCVLWLLVV</sequence>
<accession>A0A0A9CCZ6</accession>
<dbReference type="EMBL" id="GBRH01226630">
    <property type="protein sequence ID" value="JAD71265.1"/>
    <property type="molecule type" value="Transcribed_RNA"/>
</dbReference>
<protein>
    <submittedName>
        <fullName evidence="1">Uncharacterized protein</fullName>
    </submittedName>
</protein>
<dbReference type="AlphaFoldDB" id="A0A0A9CCZ6"/>
<organism evidence="1">
    <name type="scientific">Arundo donax</name>
    <name type="common">Giant reed</name>
    <name type="synonym">Donax arundinaceus</name>
    <dbReference type="NCBI Taxonomy" id="35708"/>
    <lineage>
        <taxon>Eukaryota</taxon>
        <taxon>Viridiplantae</taxon>
        <taxon>Streptophyta</taxon>
        <taxon>Embryophyta</taxon>
        <taxon>Tracheophyta</taxon>
        <taxon>Spermatophyta</taxon>
        <taxon>Magnoliopsida</taxon>
        <taxon>Liliopsida</taxon>
        <taxon>Poales</taxon>
        <taxon>Poaceae</taxon>
        <taxon>PACMAD clade</taxon>
        <taxon>Arundinoideae</taxon>
        <taxon>Arundineae</taxon>
        <taxon>Arundo</taxon>
    </lineage>
</organism>